<protein>
    <submittedName>
        <fullName evidence="1">Uncharacterized protein</fullName>
    </submittedName>
</protein>
<proteinExistence type="predicted"/>
<sequence>MKYRVIELTAGNIRNDHLYLTKAMDLFPADSIGGSNIESEAAQRLEIHCGIEQPVLTDIAGDKKIFRKRSWVKEFFASHQLDAGSEIVIEHTGGNRYHIYPRR</sequence>
<organism evidence="1 2">
    <name type="scientific">Vibrio parahaemolyticus</name>
    <dbReference type="NCBI Taxonomy" id="670"/>
    <lineage>
        <taxon>Bacteria</taxon>
        <taxon>Pseudomonadati</taxon>
        <taxon>Pseudomonadota</taxon>
        <taxon>Gammaproteobacteria</taxon>
        <taxon>Vibrionales</taxon>
        <taxon>Vibrionaceae</taxon>
        <taxon>Vibrio</taxon>
    </lineage>
</organism>
<evidence type="ECO:0000313" key="2">
    <source>
        <dbReference type="Proteomes" id="UP000321504"/>
    </source>
</evidence>
<name>A0AA46L3B7_VIBPH</name>
<dbReference type="EMBL" id="VRMQ01000003">
    <property type="protein sequence ID" value="TXN15170.1"/>
    <property type="molecule type" value="Genomic_DNA"/>
</dbReference>
<evidence type="ECO:0000313" key="1">
    <source>
        <dbReference type="EMBL" id="TXN15170.1"/>
    </source>
</evidence>
<accession>A0AA46L3B7</accession>
<dbReference type="AlphaFoldDB" id="A0AA46L3B7"/>
<comment type="caution">
    <text evidence="1">The sequence shown here is derived from an EMBL/GenBank/DDBJ whole genome shotgun (WGS) entry which is preliminary data.</text>
</comment>
<reference evidence="1 2" key="1">
    <citation type="submission" date="2019-08" db="EMBL/GenBank/DDBJ databases">
        <title>Emerging of two pre-pandemic pathogenic O4:KUT lineages of Vibrio parahaemolyticus in coastal eastern China.</title>
        <authorList>
            <person name="Yu H."/>
        </authorList>
    </citation>
    <scope>NUCLEOTIDE SEQUENCE [LARGE SCALE GENOMIC DNA]</scope>
    <source>
        <strain evidence="1 2">HZ17-383</strain>
    </source>
</reference>
<gene>
    <name evidence="1" type="ORF">FVP01_14465</name>
</gene>
<dbReference type="Proteomes" id="UP000321504">
    <property type="component" value="Unassembled WGS sequence"/>
</dbReference>
<dbReference type="RefSeq" id="WP_147724542.1">
    <property type="nucleotide sequence ID" value="NZ_VRMQ01000003.1"/>
</dbReference>